<dbReference type="AlphaFoldDB" id="A0AAF0CRA2"/>
<keyword evidence="2" id="KW-0479">Metal-binding</keyword>
<dbReference type="PANTHER" id="PTHR35005:SF1">
    <property type="entry name" value="2-AMINO-5-FORMYLAMINO-6-RIBOSYLAMINOPYRIMIDIN-4(3H)-ONE 5'-MONOPHOSPHATE DEFORMYLASE"/>
    <property type="match status" value="1"/>
</dbReference>
<dbReference type="Pfam" id="PF02633">
    <property type="entry name" value="Creatininase"/>
    <property type="match status" value="1"/>
</dbReference>
<accession>A0AAF0CRA2</accession>
<name>A0AAF0CRA2_9BACT</name>
<evidence type="ECO:0000256" key="1">
    <source>
        <dbReference type="ARBA" id="ARBA00001947"/>
    </source>
</evidence>
<dbReference type="InterPro" id="IPR024087">
    <property type="entry name" value="Creatininase-like_sf"/>
</dbReference>
<gene>
    <name evidence="6" type="ORF">PXH66_07185</name>
</gene>
<comment type="cofactor">
    <cofactor evidence="1">
        <name>Zn(2+)</name>
        <dbReference type="ChEBI" id="CHEBI:29105"/>
    </cofactor>
</comment>
<dbReference type="KEGG" id="slom:PXH66_07185"/>
<dbReference type="RefSeq" id="WP_330927980.1">
    <property type="nucleotide sequence ID" value="NZ_CP119075.1"/>
</dbReference>
<evidence type="ECO:0000256" key="3">
    <source>
        <dbReference type="ARBA" id="ARBA00022801"/>
    </source>
</evidence>
<keyword evidence="3" id="KW-0378">Hydrolase</keyword>
<sequence>MNSTPPFPSYRDRYLPAMSLAQIEALTDKAWAPVIIATGAIEQHGLHLPVAVDALMGQVWLERLLPLLDTTTSCYVAPPITIGKSNEHTGFPGTLFISKDTLRALLLTIARQLHTWGFRHIAILNTHGGNTDVILYTLHEIRAELGLGAAMLRSGIDLNLPLREQTLGMHANTAETAWLQAVAPQYVSMDDAVCEYPDPAASAGQLRPEAAPATFAWVTADVSRSGVMGDAPAGTADRGEVWLAAMAAGYARAIDHMAAQARTTPAGSA</sequence>
<evidence type="ECO:0000313" key="7">
    <source>
        <dbReference type="Proteomes" id="UP001218638"/>
    </source>
</evidence>
<dbReference type="InterPro" id="IPR003785">
    <property type="entry name" value="Creatininase/forma_Hydrolase"/>
</dbReference>
<evidence type="ECO:0000256" key="2">
    <source>
        <dbReference type="ARBA" id="ARBA00022723"/>
    </source>
</evidence>
<keyword evidence="4" id="KW-0862">Zinc</keyword>
<keyword evidence="7" id="KW-1185">Reference proteome</keyword>
<reference evidence="6" key="1">
    <citation type="submission" date="2023-03" db="EMBL/GenBank/DDBJ databases">
        <title>Lomoglobus Profundus gen. nov., sp. nov., a novel member of the phylum Verrucomicrobia, isolated from deep-marine sediment of South China Sea.</title>
        <authorList>
            <person name="Ahmad T."/>
            <person name="Ishaq S.E."/>
            <person name="Wang F."/>
        </authorList>
    </citation>
    <scope>NUCLEOTIDE SEQUENCE</scope>
    <source>
        <strain evidence="6">LMO-M01</strain>
    </source>
</reference>
<comment type="similarity">
    <text evidence="5">Belongs to the creatininase superfamily.</text>
</comment>
<organism evidence="6 7">
    <name type="scientific">Synoicihabitans lomoniglobus</name>
    <dbReference type="NCBI Taxonomy" id="2909285"/>
    <lineage>
        <taxon>Bacteria</taxon>
        <taxon>Pseudomonadati</taxon>
        <taxon>Verrucomicrobiota</taxon>
        <taxon>Opitutia</taxon>
        <taxon>Opitutales</taxon>
        <taxon>Opitutaceae</taxon>
        <taxon>Synoicihabitans</taxon>
    </lineage>
</organism>
<protein>
    <submittedName>
        <fullName evidence="6">Creatininase family protein</fullName>
    </submittedName>
</protein>
<evidence type="ECO:0000256" key="4">
    <source>
        <dbReference type="ARBA" id="ARBA00022833"/>
    </source>
</evidence>
<dbReference type="Gene3D" id="3.40.50.10310">
    <property type="entry name" value="Creatininase"/>
    <property type="match status" value="1"/>
</dbReference>
<proteinExistence type="inferred from homology"/>
<dbReference type="SUPFAM" id="SSF102215">
    <property type="entry name" value="Creatininase"/>
    <property type="match status" value="1"/>
</dbReference>
<dbReference type="EMBL" id="CP119075">
    <property type="protein sequence ID" value="WED66632.1"/>
    <property type="molecule type" value="Genomic_DNA"/>
</dbReference>
<dbReference type="PANTHER" id="PTHR35005">
    <property type="entry name" value="3-DEHYDRO-SCYLLO-INOSOSE HYDROLASE"/>
    <property type="match status" value="1"/>
</dbReference>
<dbReference type="GO" id="GO:0016811">
    <property type="term" value="F:hydrolase activity, acting on carbon-nitrogen (but not peptide) bonds, in linear amides"/>
    <property type="evidence" value="ECO:0007669"/>
    <property type="project" value="TreeGrafter"/>
</dbReference>
<evidence type="ECO:0000313" key="6">
    <source>
        <dbReference type="EMBL" id="WED66632.1"/>
    </source>
</evidence>
<dbReference type="GO" id="GO:0009231">
    <property type="term" value="P:riboflavin biosynthetic process"/>
    <property type="evidence" value="ECO:0007669"/>
    <property type="project" value="TreeGrafter"/>
</dbReference>
<dbReference type="Proteomes" id="UP001218638">
    <property type="component" value="Chromosome"/>
</dbReference>
<dbReference type="GO" id="GO:0046872">
    <property type="term" value="F:metal ion binding"/>
    <property type="evidence" value="ECO:0007669"/>
    <property type="project" value="UniProtKB-KW"/>
</dbReference>
<evidence type="ECO:0000256" key="5">
    <source>
        <dbReference type="ARBA" id="ARBA00024029"/>
    </source>
</evidence>